<reference evidence="3" key="1">
    <citation type="submission" date="2015-07" db="EMBL/GenBank/DDBJ databases">
        <title>Discovery of a poly(ethylene terephthalate assimilation.</title>
        <authorList>
            <person name="Yoshida S."/>
            <person name="Hiraga K."/>
            <person name="Takehana T."/>
            <person name="Taniguchi I."/>
            <person name="Yamaji H."/>
            <person name="Maeda Y."/>
            <person name="Toyohara K."/>
            <person name="Miyamoto K."/>
            <person name="Kimura Y."/>
            <person name="Oda K."/>
        </authorList>
    </citation>
    <scope>NUCLEOTIDE SEQUENCE [LARGE SCALE GENOMIC DNA]</scope>
    <source>
        <strain evidence="3">NBRC 110686 / TISTR 2288 / 201-F6</strain>
    </source>
</reference>
<dbReference type="STRING" id="1547922.ISF6_5307"/>
<name>A0A0K8P8C5_PISS1</name>
<dbReference type="AlphaFoldDB" id="A0A0K8P8C5"/>
<feature type="transmembrane region" description="Helical" evidence="1">
    <location>
        <begin position="103"/>
        <end position="122"/>
    </location>
</feature>
<evidence type="ECO:0000313" key="2">
    <source>
        <dbReference type="EMBL" id="GAP38754.1"/>
    </source>
</evidence>
<keyword evidence="1" id="KW-1133">Transmembrane helix</keyword>
<keyword evidence="1" id="KW-0472">Membrane</keyword>
<accession>A0A0K8P8C5</accession>
<evidence type="ECO:0000256" key="1">
    <source>
        <dbReference type="SAM" id="Phobius"/>
    </source>
</evidence>
<dbReference type="EMBL" id="BBYR01000085">
    <property type="protein sequence ID" value="GAP38754.1"/>
    <property type="molecule type" value="Genomic_DNA"/>
</dbReference>
<sequence length="157" mass="16445">MTSACGRLAKHPIVHRTVVDGLVASLVSAAALAGCGAREQRRPCAPLNAISHWVWPRRALRADEPSLRHTATGLAIHTASSMLWAGVYAALRLRRARPTPANAMSDAVAVAGLAAWVDLAVTPPRFTPGFEHRLSAGGLVVVYGAFALGLGLAGARR</sequence>
<dbReference type="PROSITE" id="PS51257">
    <property type="entry name" value="PROKAR_LIPOPROTEIN"/>
    <property type="match status" value="1"/>
</dbReference>
<reference evidence="2 3" key="2">
    <citation type="journal article" date="2016" name="Science">
        <title>A bacterium that degrades and assimilates poly(ethylene terephthalate).</title>
        <authorList>
            <person name="Yoshida S."/>
            <person name="Hiraga K."/>
            <person name="Takehana T."/>
            <person name="Taniguchi I."/>
            <person name="Yamaji H."/>
            <person name="Maeda Y."/>
            <person name="Toyohara K."/>
            <person name="Miyamoto K."/>
            <person name="Kimura Y."/>
            <person name="Oda K."/>
        </authorList>
    </citation>
    <scope>NUCLEOTIDE SEQUENCE [LARGE SCALE GENOMIC DNA]</scope>
    <source>
        <strain evidence="3">NBRC 110686 / TISTR 2288 / 201-F6</strain>
    </source>
</reference>
<keyword evidence="1" id="KW-0812">Transmembrane</keyword>
<organism evidence="2 3">
    <name type="scientific">Piscinibacter sakaiensis</name>
    <name type="common">Ideonella sakaiensis</name>
    <dbReference type="NCBI Taxonomy" id="1547922"/>
    <lineage>
        <taxon>Bacteria</taxon>
        <taxon>Pseudomonadati</taxon>
        <taxon>Pseudomonadota</taxon>
        <taxon>Betaproteobacteria</taxon>
        <taxon>Burkholderiales</taxon>
        <taxon>Sphaerotilaceae</taxon>
        <taxon>Piscinibacter</taxon>
    </lineage>
</organism>
<dbReference type="OrthoDB" id="288267at2"/>
<keyword evidence="3" id="KW-1185">Reference proteome</keyword>
<gene>
    <name evidence="2" type="ORF">ISF6_5307</name>
</gene>
<dbReference type="Proteomes" id="UP000037660">
    <property type="component" value="Unassembled WGS sequence"/>
</dbReference>
<evidence type="ECO:0008006" key="4">
    <source>
        <dbReference type="Google" id="ProtNLM"/>
    </source>
</evidence>
<evidence type="ECO:0000313" key="3">
    <source>
        <dbReference type="Proteomes" id="UP000037660"/>
    </source>
</evidence>
<protein>
    <recommendedName>
        <fullName evidence="4">Transmembrane protein</fullName>
    </recommendedName>
</protein>
<feature type="transmembrane region" description="Helical" evidence="1">
    <location>
        <begin position="134"/>
        <end position="155"/>
    </location>
</feature>
<proteinExistence type="predicted"/>
<dbReference type="RefSeq" id="WP_054022599.1">
    <property type="nucleotide sequence ID" value="NZ_BBYR01000085.1"/>
</dbReference>
<comment type="caution">
    <text evidence="2">The sequence shown here is derived from an EMBL/GenBank/DDBJ whole genome shotgun (WGS) entry which is preliminary data.</text>
</comment>